<sequence>MKRLLLFLFCLGLAGSLQAGTLGKGSAEIFEGNEGAARDQAKQNALRDAVEQGVGTLIDSKTKVENWQVISDEVFTSSQGFVKSFKMLADEKRGSSWWVEIDAEVATDLIKGKLSELRILHKKMGNKRLLVIYRAESPQALEEDNAAVSTCLGQLQTDLTAAGFRVFDQKSIERVSSQRRTQETWKLEKWMQIAQEQQADILAEFELSANTGSRGAAMIQSAEVALQLRVYDVSTGRLIASQSAQQRQMTNAHPGSFDWRQAQAGASTKAASMAASDSVTKIVEYYKSVGDVGQAFWIRFTGFSQDEEDQMLAILENLEGYQSLSELKNDPQSIEIEYFSNLQKSQLRRKLQAEANMKGIKLKSQEISGERFDFVRQQ</sequence>
<dbReference type="InterPro" id="IPR038180">
    <property type="entry name" value="FlgT_N_sf"/>
</dbReference>
<comment type="caution">
    <text evidence="2">The sequence shown here is derived from an EMBL/GenBank/DDBJ whole genome shotgun (WGS) entry which is preliminary data.</text>
</comment>
<name>A0A1F6GAX0_9PROT</name>
<proteinExistence type="predicted"/>
<protein>
    <recommendedName>
        <fullName evidence="4">Flagellar assembly protein T N-terminal domain-containing protein</fullName>
    </recommendedName>
</protein>
<dbReference type="Gene3D" id="3.30.1660.40">
    <property type="entry name" value="FlgT, N-terminal domain"/>
    <property type="match status" value="1"/>
</dbReference>
<gene>
    <name evidence="2" type="ORF">A2527_08585</name>
</gene>
<dbReference type="Proteomes" id="UP000178449">
    <property type="component" value="Unassembled WGS sequence"/>
</dbReference>
<dbReference type="STRING" id="1817772.A2527_08585"/>
<accession>A0A1F6GAX0</accession>
<evidence type="ECO:0000256" key="1">
    <source>
        <dbReference type="SAM" id="SignalP"/>
    </source>
</evidence>
<feature type="signal peptide" evidence="1">
    <location>
        <begin position="1"/>
        <end position="19"/>
    </location>
</feature>
<evidence type="ECO:0000313" key="2">
    <source>
        <dbReference type="EMBL" id="OGG95219.1"/>
    </source>
</evidence>
<feature type="chain" id="PRO_5009524583" description="Flagellar assembly protein T N-terminal domain-containing protein" evidence="1">
    <location>
        <begin position="20"/>
        <end position="378"/>
    </location>
</feature>
<organism evidence="2 3">
    <name type="scientific">Candidatus Lambdaproteobacteria bacterium RIFOXYD2_FULL_50_16</name>
    <dbReference type="NCBI Taxonomy" id="1817772"/>
    <lineage>
        <taxon>Bacteria</taxon>
        <taxon>Pseudomonadati</taxon>
        <taxon>Pseudomonadota</taxon>
        <taxon>Candidatus Lambdaproteobacteria</taxon>
    </lineage>
</organism>
<evidence type="ECO:0008006" key="4">
    <source>
        <dbReference type="Google" id="ProtNLM"/>
    </source>
</evidence>
<dbReference type="AlphaFoldDB" id="A0A1F6GAX0"/>
<reference evidence="2 3" key="1">
    <citation type="journal article" date="2016" name="Nat. Commun.">
        <title>Thousands of microbial genomes shed light on interconnected biogeochemical processes in an aquifer system.</title>
        <authorList>
            <person name="Anantharaman K."/>
            <person name="Brown C.T."/>
            <person name="Hug L.A."/>
            <person name="Sharon I."/>
            <person name="Castelle C.J."/>
            <person name="Probst A.J."/>
            <person name="Thomas B.C."/>
            <person name="Singh A."/>
            <person name="Wilkins M.J."/>
            <person name="Karaoz U."/>
            <person name="Brodie E.L."/>
            <person name="Williams K.H."/>
            <person name="Hubbard S.S."/>
            <person name="Banfield J.F."/>
        </authorList>
    </citation>
    <scope>NUCLEOTIDE SEQUENCE [LARGE SCALE GENOMIC DNA]</scope>
</reference>
<keyword evidence="1" id="KW-0732">Signal</keyword>
<evidence type="ECO:0000313" key="3">
    <source>
        <dbReference type="Proteomes" id="UP000178449"/>
    </source>
</evidence>
<dbReference type="EMBL" id="MFNE01000026">
    <property type="protein sequence ID" value="OGG95219.1"/>
    <property type="molecule type" value="Genomic_DNA"/>
</dbReference>